<sequence length="132" mass="13860">MTTTILALSGLSCGHCVKNVTQVLEKIDGVETVTVTKEFAKVVGDVDPQILIEAVKAEDYGAELAGEPSVYLALNGLSCGHCIKNMEKALSAVENAEIFDVSKTEAKIYGNVNVQAAIDAIVAAGYEASVKQ</sequence>
<dbReference type="OrthoDB" id="9814359at2"/>
<name>A0A4V2T1F9_9PAST</name>
<evidence type="ECO:0000259" key="1">
    <source>
        <dbReference type="PROSITE" id="PS50846"/>
    </source>
</evidence>
<dbReference type="Pfam" id="PF00403">
    <property type="entry name" value="HMA"/>
    <property type="match status" value="1"/>
</dbReference>
<dbReference type="EMBL" id="SLYB01000017">
    <property type="protein sequence ID" value="TCP93513.1"/>
    <property type="molecule type" value="Genomic_DNA"/>
</dbReference>
<feature type="domain" description="HMA" evidence="1">
    <location>
        <begin position="2"/>
        <end position="63"/>
    </location>
</feature>
<dbReference type="InterPro" id="IPR036163">
    <property type="entry name" value="HMA_dom_sf"/>
</dbReference>
<accession>A0A4V2T1F9</accession>
<dbReference type="AlphaFoldDB" id="A0A4V2T1F9"/>
<evidence type="ECO:0000313" key="3">
    <source>
        <dbReference type="Proteomes" id="UP000295763"/>
    </source>
</evidence>
<organism evidence="2 3">
    <name type="scientific">Cricetibacter osteomyelitidis</name>
    <dbReference type="NCBI Taxonomy" id="1521931"/>
    <lineage>
        <taxon>Bacteria</taxon>
        <taxon>Pseudomonadati</taxon>
        <taxon>Pseudomonadota</taxon>
        <taxon>Gammaproteobacteria</taxon>
        <taxon>Pasteurellales</taxon>
        <taxon>Pasteurellaceae</taxon>
        <taxon>Cricetibacter</taxon>
    </lineage>
</organism>
<comment type="caution">
    <text evidence="2">The sequence shown here is derived from an EMBL/GenBank/DDBJ whole genome shotgun (WGS) entry which is preliminary data.</text>
</comment>
<reference evidence="2 3" key="1">
    <citation type="submission" date="2019-03" db="EMBL/GenBank/DDBJ databases">
        <title>Genomic Encyclopedia of Type Strains, Phase IV (KMG-IV): sequencing the most valuable type-strain genomes for metagenomic binning, comparative biology and taxonomic classification.</title>
        <authorList>
            <person name="Goeker M."/>
        </authorList>
    </citation>
    <scope>NUCLEOTIDE SEQUENCE [LARGE SCALE GENOMIC DNA]</scope>
    <source>
        <strain evidence="2 3">DSM 28404</strain>
    </source>
</reference>
<dbReference type="Gene3D" id="3.30.70.100">
    <property type="match status" value="2"/>
</dbReference>
<dbReference type="RefSeq" id="WP_131977397.1">
    <property type="nucleotide sequence ID" value="NZ_SLYB01000017.1"/>
</dbReference>
<evidence type="ECO:0000313" key="2">
    <source>
        <dbReference type="EMBL" id="TCP93513.1"/>
    </source>
</evidence>
<dbReference type="Proteomes" id="UP000295763">
    <property type="component" value="Unassembled WGS sequence"/>
</dbReference>
<protein>
    <submittedName>
        <fullName evidence="2">Copper chaperone CopZ</fullName>
    </submittedName>
</protein>
<dbReference type="GO" id="GO:0046872">
    <property type="term" value="F:metal ion binding"/>
    <property type="evidence" value="ECO:0007669"/>
    <property type="project" value="InterPro"/>
</dbReference>
<keyword evidence="3" id="KW-1185">Reference proteome</keyword>
<dbReference type="SUPFAM" id="SSF55008">
    <property type="entry name" value="HMA, heavy metal-associated domain"/>
    <property type="match status" value="2"/>
</dbReference>
<gene>
    <name evidence="2" type="ORF">EDC44_11713</name>
</gene>
<proteinExistence type="predicted"/>
<dbReference type="InterPro" id="IPR006121">
    <property type="entry name" value="HMA_dom"/>
</dbReference>
<dbReference type="PROSITE" id="PS50846">
    <property type="entry name" value="HMA_2"/>
    <property type="match status" value="1"/>
</dbReference>
<dbReference type="CDD" id="cd00371">
    <property type="entry name" value="HMA"/>
    <property type="match status" value="2"/>
</dbReference>